<dbReference type="Proteomes" id="UP000199467">
    <property type="component" value="Unassembled WGS sequence"/>
</dbReference>
<dbReference type="InterPro" id="IPR052896">
    <property type="entry name" value="GGT-like_enzyme"/>
</dbReference>
<keyword evidence="2" id="KW-1185">Reference proteome</keyword>
<gene>
    <name evidence="1" type="ORF">SAMN05216576_101322</name>
</gene>
<dbReference type="AlphaFoldDB" id="A0A1G6ILG3"/>
<dbReference type="PRINTS" id="PR01210">
    <property type="entry name" value="GGTRANSPTASE"/>
</dbReference>
<dbReference type="EMBL" id="FMZQ01000001">
    <property type="protein sequence ID" value="SDC07293.1"/>
    <property type="molecule type" value="Genomic_DNA"/>
</dbReference>
<evidence type="ECO:0000313" key="2">
    <source>
        <dbReference type="Proteomes" id="UP000199467"/>
    </source>
</evidence>
<dbReference type="Pfam" id="PF01019">
    <property type="entry name" value="G_glu_transpept"/>
    <property type="match status" value="1"/>
</dbReference>
<dbReference type="InterPro" id="IPR043138">
    <property type="entry name" value="GGT_lsub"/>
</dbReference>
<dbReference type="Gene3D" id="3.60.20.40">
    <property type="match status" value="1"/>
</dbReference>
<evidence type="ECO:0000313" key="1">
    <source>
        <dbReference type="EMBL" id="SDC07293.1"/>
    </source>
</evidence>
<protein>
    <submittedName>
        <fullName evidence="1">Gamma-glutamyltranspeptidase / glutathione hydrolase</fullName>
    </submittedName>
</protein>
<organism evidence="1 2">
    <name type="scientific">Ectopseudomonas chengduensis</name>
    <dbReference type="NCBI Taxonomy" id="489632"/>
    <lineage>
        <taxon>Bacteria</taxon>
        <taxon>Pseudomonadati</taxon>
        <taxon>Pseudomonadota</taxon>
        <taxon>Gammaproteobacteria</taxon>
        <taxon>Pseudomonadales</taxon>
        <taxon>Pseudomonadaceae</taxon>
        <taxon>Ectopseudomonas</taxon>
    </lineage>
</organism>
<name>A0A1G6ILG3_9GAMM</name>
<dbReference type="SUPFAM" id="SSF56235">
    <property type="entry name" value="N-terminal nucleophile aminohydrolases (Ntn hydrolases)"/>
    <property type="match status" value="1"/>
</dbReference>
<dbReference type="PANTHER" id="PTHR43881">
    <property type="entry name" value="GAMMA-GLUTAMYLTRANSPEPTIDASE (AFU_ORTHOLOGUE AFUA_4G13580)"/>
    <property type="match status" value="1"/>
</dbReference>
<dbReference type="RefSeq" id="WP_017676400.1">
    <property type="nucleotide sequence ID" value="NZ_FMZQ01000001.1"/>
</dbReference>
<proteinExistence type="predicted"/>
<dbReference type="InterPro" id="IPR029055">
    <property type="entry name" value="Ntn_hydrolases_N"/>
</dbReference>
<keyword evidence="1" id="KW-0378">Hydrolase</keyword>
<sequence>MLKSTHATRGIFVAPHHLAAQAGRDVLKAGGNAVEAMVAAAASIAVVYPHMNAIGGDGFWLIHEPGKAPVAIDACGSSAALADRAFYAGLEAIPSRGPTAALTVAGTIGGWAKALEVASAWGTPLPLRDLLAEAIGQARNGIVVSRSQAHLTRVKFDELKDVPGFADVYLNNGQVPAEGSLMKQTALGDTLAHLAEKGLDDFYRGELATRMAAELEQLGSPLRLADLQAYQAQVVTPLQVRLGDATLYNMPPPTQGLASLLILGVFERLKVVEAEGFAHVHGLVESTKQAFMIRDRVVTDPRRVPADPQGFLAPENLDALAAAVDPDSALEWPRPTSPGDTIWMGCIDSEGRAVSFIQSVYWEFGSGMVLPSSGVAWQNRGISFSLDPAALQALEPGRKPFHTLNPALALFDDGRVLSYGTMGGEGQPQTQAALFSRYRLGSDLQAAITAPRWLLGRTWGDVSTSLKLENRFSAELIEQLRAAGHVIEVLDEAFSDTMGHAGALLRHPSGVLEGAADPRSDGSVCGL</sequence>
<reference evidence="2" key="1">
    <citation type="submission" date="2016-10" db="EMBL/GenBank/DDBJ databases">
        <authorList>
            <person name="Varghese N."/>
            <person name="Submissions S."/>
        </authorList>
    </citation>
    <scope>NUCLEOTIDE SEQUENCE [LARGE SCALE GENOMIC DNA]</scope>
    <source>
        <strain evidence="2">DSM 26382</strain>
    </source>
</reference>
<dbReference type="PANTHER" id="PTHR43881:SF5">
    <property type="entry name" value="GAMMA-GLUTAMYLTRANSPEPTIDASE"/>
    <property type="match status" value="1"/>
</dbReference>
<dbReference type="Gene3D" id="1.10.246.130">
    <property type="match status" value="1"/>
</dbReference>
<dbReference type="InterPro" id="IPR043137">
    <property type="entry name" value="GGT_ssub_C"/>
</dbReference>
<dbReference type="GO" id="GO:0016787">
    <property type="term" value="F:hydrolase activity"/>
    <property type="evidence" value="ECO:0007669"/>
    <property type="project" value="UniProtKB-KW"/>
</dbReference>
<accession>A0A1G6ILG3</accession>